<name>A0A0P7DDB7_PSEPU</name>
<protein>
    <recommendedName>
        <fullName evidence="1">Endonuclease GajA/Old nuclease/RecF-like AAA domain-containing protein</fullName>
    </recommendedName>
</protein>
<reference evidence="2 3" key="1">
    <citation type="submission" date="2015-10" db="EMBL/GenBank/DDBJ databases">
        <title>Pseudomonas putida clinical strains.</title>
        <authorList>
            <person name="Molina L."/>
            <person name="Udaondo Z."/>
        </authorList>
    </citation>
    <scope>NUCLEOTIDE SEQUENCE [LARGE SCALE GENOMIC DNA]</scope>
    <source>
        <strain evidence="2 3">HB13667</strain>
    </source>
</reference>
<dbReference type="InterPro" id="IPR041685">
    <property type="entry name" value="AAA_GajA/Old/RecF-like"/>
</dbReference>
<dbReference type="Gene3D" id="3.40.50.300">
    <property type="entry name" value="P-loop containing nucleotide triphosphate hydrolases"/>
    <property type="match status" value="1"/>
</dbReference>
<sequence>MEKLKVKNFVVLKNAEIEIKKLNVIIGPQANGKSLLAKLTNFFKTIPNIFIQNIRTFDTKREFDKKILSKFEERFPRYSWEGSSFNILYVNGEISIAIDGKSNKKNKTTITLKYSENLTKTFNAKKATYKRKTEEHKLKAPEDDFLEDWSLVRNHITEPLRSEYSFFNGEPIFIPASRSFFANLQKNIFTFLASNLEIDPYLKDFGRIYEQSKRFYGEPYLIGRVDEAVANYSDIFETVVSGKYQYEDEQDWIVTKGRKINLANASSGQQESLPMLLVLMIWPVLRSNSVGDMYFIEEPEAHLFPTAQNKVISLLSKIQDHANNSYFITSHSPYILSAINNLILANDTISNGNMSLEDFVELNGPSSPISFEDTAAYTILDGVSTPIADPEYRMIGADLLDDISEHFEHVMNKMISSGSEQ</sequence>
<gene>
    <name evidence="2" type="ORF">HB13667_05780</name>
</gene>
<dbReference type="Pfam" id="PF13175">
    <property type="entry name" value="AAA_15"/>
    <property type="match status" value="1"/>
</dbReference>
<dbReference type="AlphaFoldDB" id="A0A0P7DDB7"/>
<dbReference type="PANTHER" id="PTHR43581">
    <property type="entry name" value="ATP/GTP PHOSPHATASE"/>
    <property type="match status" value="1"/>
</dbReference>
<accession>A0A0P7DDB7</accession>
<evidence type="ECO:0000259" key="1">
    <source>
        <dbReference type="Pfam" id="PF13175"/>
    </source>
</evidence>
<dbReference type="PANTHER" id="PTHR43581:SF4">
    <property type="entry name" value="ATP_GTP PHOSPHATASE"/>
    <property type="match status" value="1"/>
</dbReference>
<dbReference type="InterPro" id="IPR051396">
    <property type="entry name" value="Bact_Antivir_Def_Nuclease"/>
</dbReference>
<dbReference type="RefSeq" id="WP_054572230.1">
    <property type="nucleotide sequence ID" value="NZ_LKKS01000032.1"/>
</dbReference>
<evidence type="ECO:0000313" key="2">
    <source>
        <dbReference type="EMBL" id="KPM67734.1"/>
    </source>
</evidence>
<proteinExistence type="predicted"/>
<dbReference type="SUPFAM" id="SSF52540">
    <property type="entry name" value="P-loop containing nucleoside triphosphate hydrolases"/>
    <property type="match status" value="1"/>
</dbReference>
<feature type="domain" description="Endonuclease GajA/Old nuclease/RecF-like AAA" evidence="1">
    <location>
        <begin position="2"/>
        <end position="335"/>
    </location>
</feature>
<dbReference type="InterPro" id="IPR027417">
    <property type="entry name" value="P-loop_NTPase"/>
</dbReference>
<comment type="caution">
    <text evidence="2">The sequence shown here is derived from an EMBL/GenBank/DDBJ whole genome shotgun (WGS) entry which is preliminary data.</text>
</comment>
<dbReference type="Proteomes" id="UP000050437">
    <property type="component" value="Unassembled WGS sequence"/>
</dbReference>
<organism evidence="2 3">
    <name type="scientific">Pseudomonas putida</name>
    <name type="common">Arthrobacter siderocapsulatus</name>
    <dbReference type="NCBI Taxonomy" id="303"/>
    <lineage>
        <taxon>Bacteria</taxon>
        <taxon>Pseudomonadati</taxon>
        <taxon>Pseudomonadota</taxon>
        <taxon>Gammaproteobacteria</taxon>
        <taxon>Pseudomonadales</taxon>
        <taxon>Pseudomonadaceae</taxon>
        <taxon>Pseudomonas</taxon>
    </lineage>
</organism>
<dbReference type="EMBL" id="LKKS01000032">
    <property type="protein sequence ID" value="KPM67734.1"/>
    <property type="molecule type" value="Genomic_DNA"/>
</dbReference>
<evidence type="ECO:0000313" key="3">
    <source>
        <dbReference type="Proteomes" id="UP000050437"/>
    </source>
</evidence>